<sequence>MTSDLQEIADDLSPFADLGTEAPTIISNANNGVIRFIKDGDPVELIVHTDGALFERTIEQEKKFVDLRSLLASPSYADLGRWADSQVIRLSSHSALTTIPLFGQSRGSDEQSAEAALDQLLFNEKASKDNSVNVVLLDGPAGIGKTTLIRSLSLARAKSYRQNRKPLLLHVESRGRVLQNILDLMAFSLQNLRVKVTYDQIPTLIKHGLIVLAIDGFDELGDPNGYDLAWAQVNSLVEKSRGAGNILLSGRETFISPERLSAALTSLRSQSDSLHAFTLQHTAPNVATRWLKENGWSDEMLKSEISAPLFESGSYALRPFFLTHLAREETIARLQNEKIDDLLTFLMIAMIEREATKFGSDVEAITTPDQRKQFIQNLMEETARDLAENQTEAISGEYLSWLAEIAATDTVPTPLVGVLKNRASVIAFLTEDDRRGYRRFIHGQVLNYFLASAAINSLAEGEVPKFVRRNILGMEFLQNFSEVVRHKPEHVVEAFLTSAGDQLQALGNHDRSRANIAVLIMAAASVHTVPESIKIFDLSIDDAYLSETVSSLKLGNVSIAQLDVRNADLTKISFRSKSHILTLIADDSTAIPDVFPHPLIVQLPERTLTNPEHIADWIAEKQVKNSGVKISLEQALSGILKFGLFDLLGRLSRYKPFWIRDGDEKSARRILDDPHWEKLRDIMLRHDVLVERTDVAASGPRAPFYHVRNRQTLSRVLNPPHHLKPFIEEVFSESIKIFNSEKNLEDEGLE</sequence>
<dbReference type="EMBL" id="VZZK01000023">
    <property type="protein sequence ID" value="KAB1077189.1"/>
    <property type="molecule type" value="Genomic_DNA"/>
</dbReference>
<dbReference type="PROSITE" id="PS50837">
    <property type="entry name" value="NACHT"/>
    <property type="match status" value="1"/>
</dbReference>
<name>A0A6L3SW89_9HYPH</name>
<reference evidence="2 3" key="1">
    <citation type="submission" date="2019-09" db="EMBL/GenBank/DDBJ databases">
        <title>YIM 48816 draft genome.</title>
        <authorList>
            <person name="Jiang L."/>
        </authorList>
    </citation>
    <scope>NUCLEOTIDE SEQUENCE [LARGE SCALE GENOMIC DNA]</scope>
    <source>
        <strain evidence="2 3">YIM 48816</strain>
    </source>
</reference>
<accession>A0A6L3SW89</accession>
<dbReference type="InterPro" id="IPR027417">
    <property type="entry name" value="P-loop_NTPase"/>
</dbReference>
<evidence type="ECO:0000313" key="2">
    <source>
        <dbReference type="EMBL" id="KAB1077189.1"/>
    </source>
</evidence>
<dbReference type="AlphaFoldDB" id="A0A6L3SW89"/>
<protein>
    <submittedName>
        <fullName evidence="2">NACHT domain-containing protein</fullName>
    </submittedName>
</protein>
<comment type="caution">
    <text evidence="2">The sequence shown here is derived from an EMBL/GenBank/DDBJ whole genome shotgun (WGS) entry which is preliminary data.</text>
</comment>
<keyword evidence="3" id="KW-1185">Reference proteome</keyword>
<dbReference type="RefSeq" id="WP_151001976.1">
    <property type="nucleotide sequence ID" value="NZ_VZZK01000023.1"/>
</dbReference>
<gene>
    <name evidence="2" type="ORF">F6X53_20150</name>
</gene>
<organism evidence="2 3">
    <name type="scientific">Methylobacterium soli</name>
    <dbReference type="NCBI Taxonomy" id="553447"/>
    <lineage>
        <taxon>Bacteria</taxon>
        <taxon>Pseudomonadati</taxon>
        <taxon>Pseudomonadota</taxon>
        <taxon>Alphaproteobacteria</taxon>
        <taxon>Hyphomicrobiales</taxon>
        <taxon>Methylobacteriaceae</taxon>
        <taxon>Methylobacterium</taxon>
    </lineage>
</organism>
<dbReference type="Gene3D" id="3.40.50.300">
    <property type="entry name" value="P-loop containing nucleotide triphosphate hydrolases"/>
    <property type="match status" value="1"/>
</dbReference>
<dbReference type="OrthoDB" id="9146224at2"/>
<dbReference type="Pfam" id="PF05729">
    <property type="entry name" value="NACHT"/>
    <property type="match status" value="1"/>
</dbReference>
<evidence type="ECO:0000259" key="1">
    <source>
        <dbReference type="PROSITE" id="PS50837"/>
    </source>
</evidence>
<dbReference type="InterPro" id="IPR007111">
    <property type="entry name" value="NACHT_NTPase"/>
</dbReference>
<feature type="domain" description="NACHT" evidence="1">
    <location>
        <begin position="133"/>
        <end position="220"/>
    </location>
</feature>
<dbReference type="Proteomes" id="UP000474159">
    <property type="component" value="Unassembled WGS sequence"/>
</dbReference>
<proteinExistence type="predicted"/>
<evidence type="ECO:0000313" key="3">
    <source>
        <dbReference type="Proteomes" id="UP000474159"/>
    </source>
</evidence>
<dbReference type="SUPFAM" id="SSF52540">
    <property type="entry name" value="P-loop containing nucleoside triphosphate hydrolases"/>
    <property type="match status" value="1"/>
</dbReference>